<protein>
    <submittedName>
        <fullName evidence="1">Uncharacterized protein</fullName>
    </submittedName>
</protein>
<dbReference type="AlphaFoldDB" id="A0A4Y2Q3T5"/>
<feature type="non-terminal residue" evidence="1">
    <location>
        <position position="112"/>
    </location>
</feature>
<reference evidence="1 2" key="1">
    <citation type="journal article" date="2019" name="Sci. Rep.">
        <title>Orb-weaving spider Araneus ventricosus genome elucidates the spidroin gene catalogue.</title>
        <authorList>
            <person name="Kono N."/>
            <person name="Nakamura H."/>
            <person name="Ohtoshi R."/>
            <person name="Moran D.A.P."/>
            <person name="Shinohara A."/>
            <person name="Yoshida Y."/>
            <person name="Fujiwara M."/>
            <person name="Mori M."/>
            <person name="Tomita M."/>
            <person name="Arakawa K."/>
        </authorList>
    </citation>
    <scope>NUCLEOTIDE SEQUENCE [LARGE SCALE GENOMIC DNA]</scope>
</reference>
<evidence type="ECO:0000313" key="1">
    <source>
        <dbReference type="EMBL" id="GBN56966.1"/>
    </source>
</evidence>
<comment type="caution">
    <text evidence="1">The sequence shown here is derived from an EMBL/GenBank/DDBJ whole genome shotgun (WGS) entry which is preliminary data.</text>
</comment>
<dbReference type="EMBL" id="BGPR01012636">
    <property type="protein sequence ID" value="GBN56966.1"/>
    <property type="molecule type" value="Genomic_DNA"/>
</dbReference>
<gene>
    <name evidence="1" type="ORF">AVEN_180806_1</name>
</gene>
<proteinExistence type="predicted"/>
<organism evidence="1 2">
    <name type="scientific">Araneus ventricosus</name>
    <name type="common">Orbweaver spider</name>
    <name type="synonym">Epeira ventricosa</name>
    <dbReference type="NCBI Taxonomy" id="182803"/>
    <lineage>
        <taxon>Eukaryota</taxon>
        <taxon>Metazoa</taxon>
        <taxon>Ecdysozoa</taxon>
        <taxon>Arthropoda</taxon>
        <taxon>Chelicerata</taxon>
        <taxon>Arachnida</taxon>
        <taxon>Araneae</taxon>
        <taxon>Araneomorphae</taxon>
        <taxon>Entelegynae</taxon>
        <taxon>Araneoidea</taxon>
        <taxon>Araneidae</taxon>
        <taxon>Araneus</taxon>
    </lineage>
</organism>
<dbReference type="Proteomes" id="UP000499080">
    <property type="component" value="Unassembled WGS sequence"/>
</dbReference>
<name>A0A4Y2Q3T5_ARAVE</name>
<sequence length="112" mass="12798">MHHAELHCLTKKREIKCSSDSSEFEESCQIRKVDGYNVHDDTNLISSTKTTPKRLICYSSTCDNESSAHLRPHIPIDENSVQFPQNLHIILRSFIAAPKFNLFTFSRSTCAE</sequence>
<keyword evidence="2" id="KW-1185">Reference proteome</keyword>
<accession>A0A4Y2Q3T5</accession>
<evidence type="ECO:0000313" key="2">
    <source>
        <dbReference type="Proteomes" id="UP000499080"/>
    </source>
</evidence>